<name>M8BG84_AEGTA</name>
<organism evidence="2">
    <name type="scientific">Aegilops tauschii</name>
    <name type="common">Tausch's goatgrass</name>
    <name type="synonym">Aegilops squarrosa</name>
    <dbReference type="NCBI Taxonomy" id="37682"/>
    <lineage>
        <taxon>Eukaryota</taxon>
        <taxon>Viridiplantae</taxon>
        <taxon>Streptophyta</taxon>
        <taxon>Embryophyta</taxon>
        <taxon>Tracheophyta</taxon>
        <taxon>Spermatophyta</taxon>
        <taxon>Magnoliopsida</taxon>
        <taxon>Liliopsida</taxon>
        <taxon>Poales</taxon>
        <taxon>Poaceae</taxon>
        <taxon>BOP clade</taxon>
        <taxon>Pooideae</taxon>
        <taxon>Triticodae</taxon>
        <taxon>Triticeae</taxon>
        <taxon>Triticinae</taxon>
        <taxon>Aegilops</taxon>
    </lineage>
</organism>
<evidence type="ECO:0000256" key="1">
    <source>
        <dbReference type="SAM" id="MobiDB-lite"/>
    </source>
</evidence>
<evidence type="ECO:0000313" key="2">
    <source>
        <dbReference type="EnsemblPlants" id="EMT23965"/>
    </source>
</evidence>
<proteinExistence type="predicted"/>
<reference evidence="2" key="1">
    <citation type="submission" date="2015-06" db="UniProtKB">
        <authorList>
            <consortium name="EnsemblPlants"/>
        </authorList>
    </citation>
    <scope>IDENTIFICATION</scope>
</reference>
<accession>M8BG84</accession>
<protein>
    <submittedName>
        <fullName evidence="2">Uncharacterized protein</fullName>
    </submittedName>
</protein>
<dbReference type="AlphaFoldDB" id="M8BG84"/>
<feature type="region of interest" description="Disordered" evidence="1">
    <location>
        <begin position="150"/>
        <end position="183"/>
    </location>
</feature>
<sequence length="183" mass="19056">MELSWRWLDAAANGRAARARSGQRRPWTVSTTLPHPSFSLLPSLPIAIGGRRWVGEHACGDPDGCCDVVPRRILAAEAAGRRGGDAVQRLSTFLGFPPPCASVISDVLRHVRSATASKVLAHGSGRNPRAATACAVNGDARGCRHLLGGVGMTPDQTSSSSTERNLGLASRPCSGGVSTPLPS</sequence>
<feature type="compositionally biased region" description="Polar residues" evidence="1">
    <location>
        <begin position="154"/>
        <end position="164"/>
    </location>
</feature>
<dbReference type="EnsemblPlants" id="EMT23965">
    <property type="protein sequence ID" value="EMT23965"/>
    <property type="gene ID" value="F775_21007"/>
</dbReference>